<dbReference type="InterPro" id="IPR002925">
    <property type="entry name" value="Dienelactn_hydro"/>
</dbReference>
<evidence type="ECO:0000313" key="4">
    <source>
        <dbReference type="Proteomes" id="UP000440096"/>
    </source>
</evidence>
<dbReference type="Pfam" id="PF01738">
    <property type="entry name" value="DLH"/>
    <property type="match status" value="1"/>
</dbReference>
<dbReference type="GO" id="GO:0016787">
    <property type="term" value="F:hydrolase activity"/>
    <property type="evidence" value="ECO:0007669"/>
    <property type="project" value="InterPro"/>
</dbReference>
<dbReference type="PANTHER" id="PTHR46623">
    <property type="entry name" value="CARBOXYMETHYLENEBUTENOLIDASE-RELATED"/>
    <property type="match status" value="1"/>
</dbReference>
<comment type="caution">
    <text evidence="3">The sequence shown here is derived from an EMBL/GenBank/DDBJ whole genome shotgun (WGS) entry which is preliminary data.</text>
</comment>
<dbReference type="PANTHER" id="PTHR46623:SF6">
    <property type="entry name" value="ALPHA_BETA-HYDROLASES SUPERFAMILY PROTEIN"/>
    <property type="match status" value="1"/>
</dbReference>
<dbReference type="InterPro" id="IPR029058">
    <property type="entry name" value="AB_hydrolase_fold"/>
</dbReference>
<accession>A0A6N7Z6G4</accession>
<sequence length="259" mass="28199">MWDPMPDNDFRPAGASSFAPGTLGENPDRSRDPVRARVTETYLGDGTPVLMAEPLGVPATRDVVLSASLRGFTGMYTELCLRLAQRHRWRIAAPEQFPGLQHLDEQARTRQVAQFADDAKLDALEAAASLLTSGPVALIGFCLGGMYALKASGRPRFDRIVSFYGMVRLPEHWRAPGQAEPLTCLTRTERVLAIAGERDPLIPAEDLAQLRASGVRTLTFPQAGHAFAHDPSLSSYRTADATTAWQAAVAQLSIETKED</sequence>
<name>A0A6N7Z6G4_9PSEU</name>
<reference evidence="3 4" key="1">
    <citation type="submission" date="2019-11" db="EMBL/GenBank/DDBJ databases">
        <title>Draft genome of Amycolatopsis RM579.</title>
        <authorList>
            <person name="Duangmal K."/>
            <person name="Mingma R."/>
        </authorList>
    </citation>
    <scope>NUCLEOTIDE SEQUENCE [LARGE SCALE GENOMIC DNA]</scope>
    <source>
        <strain evidence="3 4">RM579</strain>
    </source>
</reference>
<evidence type="ECO:0000259" key="2">
    <source>
        <dbReference type="Pfam" id="PF01738"/>
    </source>
</evidence>
<protein>
    <recommendedName>
        <fullName evidence="2">Dienelactone hydrolase domain-containing protein</fullName>
    </recommendedName>
</protein>
<evidence type="ECO:0000256" key="1">
    <source>
        <dbReference type="SAM" id="MobiDB-lite"/>
    </source>
</evidence>
<dbReference type="EMBL" id="WMBA01000018">
    <property type="protein sequence ID" value="MTD55156.1"/>
    <property type="molecule type" value="Genomic_DNA"/>
</dbReference>
<evidence type="ECO:0000313" key="3">
    <source>
        <dbReference type="EMBL" id="MTD55156.1"/>
    </source>
</evidence>
<proteinExistence type="predicted"/>
<dbReference type="InterPro" id="IPR051049">
    <property type="entry name" value="Dienelactone_hydrolase-like"/>
</dbReference>
<dbReference type="Proteomes" id="UP000440096">
    <property type="component" value="Unassembled WGS sequence"/>
</dbReference>
<feature type="region of interest" description="Disordered" evidence="1">
    <location>
        <begin position="1"/>
        <end position="34"/>
    </location>
</feature>
<dbReference type="AlphaFoldDB" id="A0A6N7Z6G4"/>
<dbReference type="SUPFAM" id="SSF53474">
    <property type="entry name" value="alpha/beta-Hydrolases"/>
    <property type="match status" value="1"/>
</dbReference>
<dbReference type="Gene3D" id="3.40.50.1820">
    <property type="entry name" value="alpha/beta hydrolase"/>
    <property type="match status" value="1"/>
</dbReference>
<dbReference type="OrthoDB" id="9787933at2"/>
<gene>
    <name evidence="3" type="ORF">GKO32_14360</name>
</gene>
<keyword evidence="4" id="KW-1185">Reference proteome</keyword>
<feature type="domain" description="Dienelactone hydrolase" evidence="2">
    <location>
        <begin position="105"/>
        <end position="250"/>
    </location>
</feature>
<organism evidence="3 4">
    <name type="scientific">Amycolatopsis pithecellobii</name>
    <dbReference type="NCBI Taxonomy" id="664692"/>
    <lineage>
        <taxon>Bacteria</taxon>
        <taxon>Bacillati</taxon>
        <taxon>Actinomycetota</taxon>
        <taxon>Actinomycetes</taxon>
        <taxon>Pseudonocardiales</taxon>
        <taxon>Pseudonocardiaceae</taxon>
        <taxon>Amycolatopsis</taxon>
    </lineage>
</organism>